<evidence type="ECO:0000256" key="1">
    <source>
        <dbReference type="SAM" id="Phobius"/>
    </source>
</evidence>
<evidence type="ECO:0000313" key="2">
    <source>
        <dbReference type="EMBL" id="GEZ41187.1"/>
    </source>
</evidence>
<dbReference type="PANTHER" id="PTHR48223">
    <property type="entry name" value="DEFECTIVE 2759, PUTATIVE ISOFORM 1-RELATED"/>
    <property type="match status" value="1"/>
</dbReference>
<dbReference type="AlphaFoldDB" id="A0A699IB19"/>
<feature type="transmembrane region" description="Helical" evidence="1">
    <location>
        <begin position="92"/>
        <end position="112"/>
    </location>
</feature>
<keyword evidence="1" id="KW-0812">Transmembrane</keyword>
<comment type="caution">
    <text evidence="2">The sequence shown here is derived from an EMBL/GenBank/DDBJ whole genome shotgun (WGS) entry which is preliminary data.</text>
</comment>
<proteinExistence type="predicted"/>
<sequence>MWGGADTKIDYDGHIQEIRMSGIPHDEDVTKVGSLAIRKLFRSWLTFLPSASMSEDDTLMGPTLNGRVKLDDKILKDGLFERIWFKFWGMDAMIEIPAIIFMPLLMIVNMKYGAQVTKELYPLWISGPLLVALYIKMVQALCSLYVFSFKQSVKMVKVSKSLIIDMKKNPYKFIYGNM</sequence>
<reference evidence="2" key="1">
    <citation type="journal article" date="2019" name="Sci. Rep.">
        <title>Draft genome of Tanacetum cinerariifolium, the natural source of mosquito coil.</title>
        <authorList>
            <person name="Yamashiro T."/>
            <person name="Shiraishi A."/>
            <person name="Satake H."/>
            <person name="Nakayama K."/>
        </authorList>
    </citation>
    <scope>NUCLEOTIDE SEQUENCE</scope>
</reference>
<accession>A0A699IB19</accession>
<keyword evidence="1" id="KW-1133">Transmembrane helix</keyword>
<organism evidence="2">
    <name type="scientific">Tanacetum cinerariifolium</name>
    <name type="common">Dalmatian daisy</name>
    <name type="synonym">Chrysanthemum cinerariifolium</name>
    <dbReference type="NCBI Taxonomy" id="118510"/>
    <lineage>
        <taxon>Eukaryota</taxon>
        <taxon>Viridiplantae</taxon>
        <taxon>Streptophyta</taxon>
        <taxon>Embryophyta</taxon>
        <taxon>Tracheophyta</taxon>
        <taxon>Spermatophyta</taxon>
        <taxon>Magnoliopsida</taxon>
        <taxon>eudicotyledons</taxon>
        <taxon>Gunneridae</taxon>
        <taxon>Pentapetalae</taxon>
        <taxon>asterids</taxon>
        <taxon>campanulids</taxon>
        <taxon>Asterales</taxon>
        <taxon>Asteraceae</taxon>
        <taxon>Asteroideae</taxon>
        <taxon>Anthemideae</taxon>
        <taxon>Anthemidinae</taxon>
        <taxon>Tanacetum</taxon>
    </lineage>
</organism>
<protein>
    <submittedName>
        <fullName evidence="2">Putative embryo defective protein</fullName>
    </submittedName>
</protein>
<name>A0A699IB19_TANCI</name>
<dbReference type="EMBL" id="BKCJ010275752">
    <property type="protein sequence ID" value="GEZ41187.1"/>
    <property type="molecule type" value="Genomic_DNA"/>
</dbReference>
<feature type="transmembrane region" description="Helical" evidence="1">
    <location>
        <begin position="124"/>
        <end position="147"/>
    </location>
</feature>
<keyword evidence="1" id="KW-0472">Membrane</keyword>
<dbReference type="PANTHER" id="PTHR48223:SF2">
    <property type="entry name" value="ABC TRANSMEMBRANE TYPE-1 DOMAIN-CONTAINING PROTEIN"/>
    <property type="match status" value="1"/>
</dbReference>
<gene>
    <name evidence="2" type="ORF">Tci_513160</name>
</gene>